<evidence type="ECO:0000256" key="3">
    <source>
        <dbReference type="SAM" id="MobiDB-lite"/>
    </source>
</evidence>
<dbReference type="PROSITE" id="PS51155">
    <property type="entry name" value="CHIT_BIND_RR_2"/>
    <property type="match status" value="1"/>
</dbReference>
<dbReference type="GO" id="GO:0042302">
    <property type="term" value="F:structural constituent of cuticle"/>
    <property type="evidence" value="ECO:0007669"/>
    <property type="project" value="UniProtKB-UniRule"/>
</dbReference>
<dbReference type="InterPro" id="IPR051217">
    <property type="entry name" value="Insect_Cuticle_Struc_Prot"/>
</dbReference>
<dbReference type="PANTHER" id="PTHR12236:SF79">
    <property type="entry name" value="CUTICULAR PROTEIN 50CB-RELATED"/>
    <property type="match status" value="1"/>
</dbReference>
<dbReference type="Pfam" id="PF00379">
    <property type="entry name" value="Chitin_bind_4"/>
    <property type="match status" value="1"/>
</dbReference>
<dbReference type="InterPro" id="IPR000618">
    <property type="entry name" value="Insect_cuticle"/>
</dbReference>
<sequence length="379" mass="40592">FCLYSMYYKVISLLVLTALFRTSMGDELSPSLPPTLSATYEAHEGVYPSAPPKYNYNYEVADSYKGLNFGQNEERDNSATLGEYHVQLPDGRRQVVKYAIKDAYSGYLAEVSYEGEAHYDPPSKYTTYKAVVPTETIKAPAPKTNTYKPTPKPIVYKPLSGQSNPVPPPPASSIKTIVYEPLPNSGPSKTDVLLPSAPVADNNIVFSEPLPPPSFSSQSVPSKTIVYKPIPPVPANNVVFNKPLPPPSVSSQSGPINTIVYKPLPPSGPEPINYKPLPSNGSSKSASAPLPTSGEIYYKPLPPVSAKSSSPIIVNNNGPSSPVQDFSQSAPVQVFDSSTSSSSLSSYTPKPVVIVSSTSTPFVSTTPLPFSSSTNNYSS</sequence>
<feature type="non-terminal residue" evidence="5">
    <location>
        <position position="1"/>
    </location>
</feature>
<accession>A0A0K2V4N4</accession>
<feature type="compositionally biased region" description="Polar residues" evidence="3">
    <location>
        <begin position="308"/>
        <end position="331"/>
    </location>
</feature>
<feature type="region of interest" description="Disordered" evidence="3">
    <location>
        <begin position="270"/>
        <end position="289"/>
    </location>
</feature>
<keyword evidence="4" id="KW-0732">Signal</keyword>
<dbReference type="GO" id="GO:0005615">
    <property type="term" value="C:extracellular space"/>
    <property type="evidence" value="ECO:0007669"/>
    <property type="project" value="TreeGrafter"/>
</dbReference>
<evidence type="ECO:0000256" key="4">
    <source>
        <dbReference type="SAM" id="SignalP"/>
    </source>
</evidence>
<name>A0A0K2V4N4_LEPSM</name>
<organism evidence="5">
    <name type="scientific">Lepeophtheirus salmonis</name>
    <name type="common">Salmon louse</name>
    <name type="synonym">Caligus salmonis</name>
    <dbReference type="NCBI Taxonomy" id="72036"/>
    <lineage>
        <taxon>Eukaryota</taxon>
        <taxon>Metazoa</taxon>
        <taxon>Ecdysozoa</taxon>
        <taxon>Arthropoda</taxon>
        <taxon>Crustacea</taxon>
        <taxon>Multicrustacea</taxon>
        <taxon>Hexanauplia</taxon>
        <taxon>Copepoda</taxon>
        <taxon>Siphonostomatoida</taxon>
        <taxon>Caligidae</taxon>
        <taxon>Lepeophtheirus</taxon>
    </lineage>
</organism>
<feature type="signal peptide" evidence="4">
    <location>
        <begin position="1"/>
        <end position="25"/>
    </location>
</feature>
<reference evidence="5" key="1">
    <citation type="submission" date="2014-05" db="EMBL/GenBank/DDBJ databases">
        <authorList>
            <person name="Chronopoulou M."/>
        </authorList>
    </citation>
    <scope>NUCLEOTIDE SEQUENCE</scope>
    <source>
        <tissue evidence="5">Whole organism</tissue>
    </source>
</reference>
<evidence type="ECO:0000256" key="1">
    <source>
        <dbReference type="ARBA" id="ARBA00022460"/>
    </source>
</evidence>
<feature type="chain" id="PRO_5005489301" evidence="4">
    <location>
        <begin position="26"/>
        <end position="379"/>
    </location>
</feature>
<dbReference type="AlphaFoldDB" id="A0A0K2V4N4"/>
<dbReference type="OrthoDB" id="6630425at2759"/>
<keyword evidence="1 2" id="KW-0193">Cuticle</keyword>
<proteinExistence type="predicted"/>
<evidence type="ECO:0000256" key="2">
    <source>
        <dbReference type="PROSITE-ProRule" id="PRU00497"/>
    </source>
</evidence>
<protein>
    <submittedName>
        <fullName evidence="5">Uncharacterized protein</fullName>
    </submittedName>
</protein>
<feature type="compositionally biased region" description="Low complexity" evidence="3">
    <location>
        <begin position="337"/>
        <end position="348"/>
    </location>
</feature>
<dbReference type="PANTHER" id="PTHR12236">
    <property type="entry name" value="STRUCTURAL CONTITUENT OF CUTICLE"/>
    <property type="match status" value="1"/>
</dbReference>
<dbReference type="EMBL" id="HACA01027550">
    <property type="protein sequence ID" value="CDW44911.1"/>
    <property type="molecule type" value="Transcribed_RNA"/>
</dbReference>
<dbReference type="GO" id="GO:0031012">
    <property type="term" value="C:extracellular matrix"/>
    <property type="evidence" value="ECO:0007669"/>
    <property type="project" value="TreeGrafter"/>
</dbReference>
<evidence type="ECO:0000313" key="5">
    <source>
        <dbReference type="EMBL" id="CDW44911.1"/>
    </source>
</evidence>
<feature type="region of interest" description="Disordered" evidence="3">
    <location>
        <begin position="308"/>
        <end position="348"/>
    </location>
</feature>